<keyword evidence="2" id="KW-1133">Transmembrane helix</keyword>
<feature type="transmembrane region" description="Helical" evidence="2">
    <location>
        <begin position="340"/>
        <end position="359"/>
    </location>
</feature>
<evidence type="ECO:0000256" key="2">
    <source>
        <dbReference type="SAM" id="Phobius"/>
    </source>
</evidence>
<name>A0A2T5UD81_9SPHN</name>
<feature type="transmembrane region" description="Helical" evidence="2">
    <location>
        <begin position="301"/>
        <end position="320"/>
    </location>
</feature>
<dbReference type="Pfam" id="PF13687">
    <property type="entry name" value="DUF4153"/>
    <property type="match status" value="1"/>
</dbReference>
<accession>A0A2T5UD81</accession>
<evidence type="ECO:0000256" key="1">
    <source>
        <dbReference type="SAM" id="MobiDB-lite"/>
    </source>
</evidence>
<feature type="transmembrane region" description="Helical" evidence="2">
    <location>
        <begin position="55"/>
        <end position="72"/>
    </location>
</feature>
<feature type="region of interest" description="Disordered" evidence="1">
    <location>
        <begin position="502"/>
        <end position="533"/>
    </location>
</feature>
<feature type="transmembrane region" description="Helical" evidence="2">
    <location>
        <begin position="182"/>
        <end position="201"/>
    </location>
</feature>
<dbReference type="InterPro" id="IPR025291">
    <property type="entry name" value="DUF4153"/>
</dbReference>
<evidence type="ECO:0000313" key="4">
    <source>
        <dbReference type="Proteomes" id="UP000244013"/>
    </source>
</evidence>
<feature type="transmembrane region" description="Helical" evidence="2">
    <location>
        <begin position="78"/>
        <end position="98"/>
    </location>
</feature>
<keyword evidence="2" id="KW-0472">Membrane</keyword>
<protein>
    <submittedName>
        <fullName evidence="3">Uncharacterized protein DUF4173</fullName>
    </submittedName>
</protein>
<sequence length="533" mass="56539">MNRDGRLMTKIGAALALIVLAEILIADGNGAVVGGFAFAWITALLLTRRAIWNDGSARLALVAGAGLAAVLVDDPSFLGWVLFWTAVSLAALLPRHGFDDALAWMRRLGWHAMSAAVAPLKDAARLSMVRQRRGPSSGGIRAIGAVVALPLVGGVVFLGLFANANPLIGRAFSRIVLPDPWAVTWRTMFGLCVLVTIWASLRPSRRTTRASRIDERSIGMAFEPGVATLILSLVTFNAIFAVENALDIAFLWSGAGLPAGVTMADYAHRGAYSLIVTAALAGVFVLLALRPGSAAAASPLVRGLVTVWIVQNLLLVASSALRTLDYVDAYGMTVLRLSALAWMGLVATGLALIGWRLLADRSASWLINANALAAATVLVTASVIDLGAVAAAWNVRTALAKGRAGPPLDLCYMARLGSSSLVSLATLEQHAREPRLRERLTYLRWENQTETADAQADWRLWTPRNARRLAIVRGMFGTKAPRLRPAPDGRRCDGVILPPPMVEVPSAAPSAPAPQMPAPVTPAPKPLTPGAQQ</sequence>
<feature type="transmembrane region" description="Helical" evidence="2">
    <location>
        <begin position="271"/>
        <end position="289"/>
    </location>
</feature>
<proteinExistence type="predicted"/>
<reference evidence="3 4" key="1">
    <citation type="submission" date="2018-04" db="EMBL/GenBank/DDBJ databases">
        <title>Genomic Encyclopedia of Type Strains, Phase III (KMG-III): the genomes of soil and plant-associated and newly described type strains.</title>
        <authorList>
            <person name="Whitman W."/>
        </authorList>
    </citation>
    <scope>NUCLEOTIDE SEQUENCE [LARGE SCALE GENOMIC DNA]</scope>
    <source>
        <strain evidence="3 4">MA-olki</strain>
    </source>
</reference>
<feature type="transmembrane region" description="Helical" evidence="2">
    <location>
        <begin position="7"/>
        <end position="25"/>
    </location>
</feature>
<dbReference type="Proteomes" id="UP000244013">
    <property type="component" value="Unassembled WGS sequence"/>
</dbReference>
<dbReference type="AlphaFoldDB" id="A0A2T5UD81"/>
<evidence type="ECO:0000313" key="3">
    <source>
        <dbReference type="EMBL" id="PTW49475.1"/>
    </source>
</evidence>
<feature type="compositionally biased region" description="Pro residues" evidence="1">
    <location>
        <begin position="511"/>
        <end position="527"/>
    </location>
</feature>
<dbReference type="OrthoDB" id="7280060at2"/>
<gene>
    <name evidence="3" type="ORF">C8J25_101985</name>
</gene>
<organism evidence="3 4">
    <name type="scientific">Sphingomonas faeni</name>
    <dbReference type="NCBI Taxonomy" id="185950"/>
    <lineage>
        <taxon>Bacteria</taxon>
        <taxon>Pseudomonadati</taxon>
        <taxon>Pseudomonadota</taxon>
        <taxon>Alphaproteobacteria</taxon>
        <taxon>Sphingomonadales</taxon>
        <taxon>Sphingomonadaceae</taxon>
        <taxon>Sphingomonas</taxon>
    </lineage>
</organism>
<keyword evidence="2" id="KW-0812">Transmembrane</keyword>
<dbReference type="EMBL" id="QAYE01000001">
    <property type="protein sequence ID" value="PTW49475.1"/>
    <property type="molecule type" value="Genomic_DNA"/>
</dbReference>
<feature type="transmembrane region" description="Helical" evidence="2">
    <location>
        <begin position="371"/>
        <end position="393"/>
    </location>
</feature>
<feature type="transmembrane region" description="Helical" evidence="2">
    <location>
        <begin position="221"/>
        <end position="242"/>
    </location>
</feature>
<comment type="caution">
    <text evidence="3">The sequence shown here is derived from an EMBL/GenBank/DDBJ whole genome shotgun (WGS) entry which is preliminary data.</text>
</comment>
<feature type="transmembrane region" description="Helical" evidence="2">
    <location>
        <begin position="140"/>
        <end position="162"/>
    </location>
</feature>
<feature type="transmembrane region" description="Helical" evidence="2">
    <location>
        <begin position="31"/>
        <end position="48"/>
    </location>
</feature>